<evidence type="ECO:0000313" key="18">
    <source>
        <dbReference type="Proteomes" id="UP000278715"/>
    </source>
</evidence>
<evidence type="ECO:0000313" key="7">
    <source>
        <dbReference type="EMBL" id="AZF73582.1"/>
    </source>
</evidence>
<evidence type="ECO:0000313" key="5">
    <source>
        <dbReference type="EMBL" id="AZF68342.1"/>
    </source>
</evidence>
<evidence type="ECO:0000313" key="19">
    <source>
        <dbReference type="Proteomes" id="UP000282269"/>
    </source>
</evidence>
<dbReference type="KEGG" id="ssof:SULC_1602"/>
<dbReference type="Proteomes" id="UP000273443">
    <property type="component" value="Chromosome"/>
</dbReference>
<evidence type="ECO:0000313" key="8">
    <source>
        <dbReference type="EMBL" id="AZF76206.1"/>
    </source>
</evidence>
<dbReference type="EMBL" id="CP011055">
    <property type="protein sequence ID" value="AKA73862.1"/>
    <property type="molecule type" value="Genomic_DNA"/>
</dbReference>
<dbReference type="AlphaFoldDB" id="A0A0E3MG71"/>
<dbReference type="EMBL" id="CP033238">
    <property type="protein sequence ID" value="AZF76206.1"/>
    <property type="molecule type" value="Genomic_DNA"/>
</dbReference>
<dbReference type="EMBL" id="CP011056">
    <property type="protein sequence ID" value="AKA76560.1"/>
    <property type="molecule type" value="Genomic_DNA"/>
</dbReference>
<evidence type="ECO:0000313" key="11">
    <source>
        <dbReference type="Proteomes" id="UP000033057"/>
    </source>
</evidence>
<name>A0A0E3MG71_SACSO</name>
<reference evidence="11 12" key="1">
    <citation type="journal article" date="2015" name="Genome Announc.">
        <title>Complete Genome Sequence of Sulfolobus solfataricus Strain 98/2 and Evolved Derivatives.</title>
        <authorList>
            <person name="McCarthy S."/>
            <person name="Gradnigo J."/>
            <person name="Johnson T."/>
            <person name="Payne S."/>
            <person name="Lipzen A."/>
            <person name="Martin J."/>
            <person name="Schackwitz W."/>
            <person name="Moriyama E."/>
            <person name="Blum P."/>
        </authorList>
    </citation>
    <scope>NUCLEOTIDE SEQUENCE [LARGE SCALE GENOMIC DNA]</scope>
    <source>
        <strain evidence="11">98/2 SULC</strain>
        <strain evidence="2">SARC-B</strain>
        <strain evidence="3">SARC-C</strain>
        <strain evidence="4 13">SULA</strain>
        <strain evidence="12">SULB</strain>
    </source>
</reference>
<evidence type="ECO:0000313" key="6">
    <source>
        <dbReference type="EMBL" id="AZF70962.1"/>
    </source>
</evidence>
<evidence type="ECO:0000313" key="14">
    <source>
        <dbReference type="Proteomes" id="UP000267993"/>
    </source>
</evidence>
<dbReference type="Proteomes" id="UP000033085">
    <property type="component" value="Chromosome"/>
</dbReference>
<evidence type="ECO:0000259" key="1">
    <source>
        <dbReference type="Pfam" id="PF18929"/>
    </source>
</evidence>
<dbReference type="EMBL" id="CP011057">
    <property type="protein sequence ID" value="AKA79253.1"/>
    <property type="molecule type" value="Genomic_DNA"/>
</dbReference>
<evidence type="ECO:0000313" key="4">
    <source>
        <dbReference type="EMBL" id="AKA79253.1"/>
    </source>
</evidence>
<evidence type="ECO:0000313" key="2">
    <source>
        <dbReference type="EMBL" id="AKA73862.1"/>
    </source>
</evidence>
<dbReference type="KEGG" id="ssol:SULB_1604"/>
<dbReference type="Proteomes" id="UP000273194">
    <property type="component" value="Chromosome"/>
</dbReference>
<reference evidence="4" key="3">
    <citation type="submission" date="2018-10" db="EMBL/GenBank/DDBJ databases">
        <authorList>
            <person name="McCarthy S."/>
            <person name="Gradnigo J."/>
            <person name="Johnson T."/>
            <person name="Payne S."/>
            <person name="Lipzen A."/>
            <person name="Schackwitz W."/>
            <person name="Martin J."/>
            <person name="Moriyama E."/>
            <person name="Blum P."/>
        </authorList>
    </citation>
    <scope>NUCLEOTIDE SEQUENCE</scope>
    <source>
        <strain evidence="2">SARC-B</strain>
        <strain evidence="3">SARC-C</strain>
        <strain evidence="4">SULA</strain>
    </source>
</reference>
<evidence type="ECO:0000313" key="15">
    <source>
        <dbReference type="Proteomes" id="UP000273194"/>
    </source>
</evidence>
<feature type="domain" description="DUF5678" evidence="1">
    <location>
        <begin position="11"/>
        <end position="56"/>
    </location>
</feature>
<proteinExistence type="predicted"/>
<protein>
    <recommendedName>
        <fullName evidence="1">DUF5678 domain-containing protein</fullName>
    </recommendedName>
</protein>
<dbReference type="Proteomes" id="UP000033057">
    <property type="component" value="Chromosome"/>
</dbReference>
<organism evidence="4 13">
    <name type="scientific">Saccharolobus solfataricus</name>
    <name type="common">Sulfolobus solfataricus</name>
    <dbReference type="NCBI Taxonomy" id="2287"/>
    <lineage>
        <taxon>Archaea</taxon>
        <taxon>Thermoproteota</taxon>
        <taxon>Thermoprotei</taxon>
        <taxon>Sulfolobales</taxon>
        <taxon>Sulfolobaceae</taxon>
        <taxon>Saccharolobus</taxon>
    </lineage>
</organism>
<evidence type="ECO:0000313" key="16">
    <source>
        <dbReference type="Proteomes" id="UP000273443"/>
    </source>
</evidence>
<dbReference type="Proteomes" id="UP000282269">
    <property type="component" value="Chromosome"/>
</dbReference>
<evidence type="ECO:0000313" key="10">
    <source>
        <dbReference type="EMBL" id="AZF81420.1"/>
    </source>
</evidence>
<dbReference type="KEGG" id="ssoa:SULA_1603"/>
<dbReference type="InterPro" id="IPR043734">
    <property type="entry name" value="DUF5678"/>
</dbReference>
<evidence type="ECO:0000313" key="9">
    <source>
        <dbReference type="EMBL" id="AZF78816.1"/>
    </source>
</evidence>
<dbReference type="Proteomes" id="UP000033106">
    <property type="component" value="Chromosome"/>
</dbReference>
<dbReference type="EMBL" id="CP033236">
    <property type="protein sequence ID" value="AZF70962.1"/>
    <property type="molecule type" value="Genomic_DNA"/>
</dbReference>
<reference evidence="14 15" key="2">
    <citation type="journal article" date="2018" name="Proc. Natl. Acad. Sci. U.S.A.">
        <title>Nonmutational mechanism of inheritance in the Archaeon Sulfolobus solfataricus.</title>
        <authorList>
            <person name="Payne S."/>
            <person name="McCarthy S."/>
            <person name="Johnson T."/>
            <person name="North E."/>
            <person name="Blum P."/>
        </authorList>
    </citation>
    <scope>NUCLEOTIDE SEQUENCE [LARGE SCALE GENOMIC DNA]</scope>
    <source>
        <strain evidence="6 14">SARC-H</strain>
        <strain evidence="7 17">SARC-I</strain>
        <strain evidence="9 18">SARC-N</strain>
        <strain evidence="10 19">SARC-O</strain>
        <strain evidence="5 15">SULG</strain>
        <strain evidence="8 16">SULM</strain>
    </source>
</reference>
<dbReference type="Proteomes" id="UP000267993">
    <property type="component" value="Chromosome"/>
</dbReference>
<dbReference type="GeneID" id="38468222"/>
<dbReference type="Proteomes" id="UP000278715">
    <property type="component" value="Chromosome"/>
</dbReference>
<sequence length="65" mass="7526">MPESLVVKDPKYLGKFIAVDEDFNIIGYADSREELERELARKGYSITDYDIIYVPKSLKKDSESH</sequence>
<dbReference type="EMBL" id="CP033237">
    <property type="protein sequence ID" value="AZF73582.1"/>
    <property type="molecule type" value="Genomic_DNA"/>
</dbReference>
<gene>
    <name evidence="4" type="ORF">SULA_1603</name>
    <name evidence="2" type="ORF">SULB_1604</name>
    <name evidence="3" type="ORF">SULC_1602</name>
    <name evidence="5" type="ORF">SULG_08020</name>
    <name evidence="6" type="ORF">SULH_08020</name>
    <name evidence="7" type="ORF">SULI_08020</name>
    <name evidence="8" type="ORF">SULM_08020</name>
    <name evidence="9" type="ORF">SULN_08020</name>
    <name evidence="10" type="ORF">SULO_08030</name>
</gene>
<evidence type="ECO:0000313" key="17">
    <source>
        <dbReference type="Proteomes" id="UP000275843"/>
    </source>
</evidence>
<evidence type="ECO:0000313" key="13">
    <source>
        <dbReference type="Proteomes" id="UP000033106"/>
    </source>
</evidence>
<evidence type="ECO:0000313" key="12">
    <source>
        <dbReference type="Proteomes" id="UP000033085"/>
    </source>
</evidence>
<dbReference type="RefSeq" id="WP_009992236.1">
    <property type="nucleotide sequence ID" value="NZ_CP011055.2"/>
</dbReference>
<dbReference type="EMBL" id="CP033240">
    <property type="protein sequence ID" value="AZF81420.1"/>
    <property type="molecule type" value="Genomic_DNA"/>
</dbReference>
<dbReference type="Pfam" id="PF18929">
    <property type="entry name" value="DUF5678"/>
    <property type="match status" value="1"/>
</dbReference>
<dbReference type="Proteomes" id="UP000275843">
    <property type="component" value="Chromosome"/>
</dbReference>
<evidence type="ECO:0000313" key="3">
    <source>
        <dbReference type="EMBL" id="AKA76560.1"/>
    </source>
</evidence>
<dbReference type="GeneID" id="24768210"/>
<dbReference type="EMBL" id="CP033239">
    <property type="protein sequence ID" value="AZF78816.1"/>
    <property type="molecule type" value="Genomic_DNA"/>
</dbReference>
<accession>A0A0E3MG71</accession>
<dbReference type="EMBL" id="CP033235">
    <property type="protein sequence ID" value="AZF68342.1"/>
    <property type="molecule type" value="Genomic_DNA"/>
</dbReference>